<proteinExistence type="predicted"/>
<keyword evidence="2" id="KW-1185">Reference proteome</keyword>
<dbReference type="EMBL" id="JACEIK010004352">
    <property type="protein sequence ID" value="MCD9645165.1"/>
    <property type="molecule type" value="Genomic_DNA"/>
</dbReference>
<sequence length="87" mass="9749">MREAAAHWHKARRGAALLQRNSMCVAAAFLGIQLCDAPQLQRMGRREAPQYWRKETRAAASFQRVGRRAAALDAAESWGDAARLSKR</sequence>
<name>A0ABS8VGT9_DATST</name>
<feature type="non-terminal residue" evidence="1">
    <location>
        <position position="87"/>
    </location>
</feature>
<gene>
    <name evidence="1" type="ORF">HAX54_033887</name>
</gene>
<evidence type="ECO:0000313" key="2">
    <source>
        <dbReference type="Proteomes" id="UP000823775"/>
    </source>
</evidence>
<evidence type="ECO:0000313" key="1">
    <source>
        <dbReference type="EMBL" id="MCD9645165.1"/>
    </source>
</evidence>
<dbReference type="Proteomes" id="UP000823775">
    <property type="component" value="Unassembled WGS sequence"/>
</dbReference>
<reference evidence="1 2" key="1">
    <citation type="journal article" date="2021" name="BMC Genomics">
        <title>Datura genome reveals duplications of psychoactive alkaloid biosynthetic genes and high mutation rate following tissue culture.</title>
        <authorList>
            <person name="Rajewski A."/>
            <person name="Carter-House D."/>
            <person name="Stajich J."/>
            <person name="Litt A."/>
        </authorList>
    </citation>
    <scope>NUCLEOTIDE SEQUENCE [LARGE SCALE GENOMIC DNA]</scope>
    <source>
        <strain evidence="1">AR-01</strain>
    </source>
</reference>
<accession>A0ABS8VGT9</accession>
<comment type="caution">
    <text evidence="1">The sequence shown here is derived from an EMBL/GenBank/DDBJ whole genome shotgun (WGS) entry which is preliminary data.</text>
</comment>
<protein>
    <submittedName>
        <fullName evidence="1">Uncharacterized protein</fullName>
    </submittedName>
</protein>
<organism evidence="1 2">
    <name type="scientific">Datura stramonium</name>
    <name type="common">Jimsonweed</name>
    <name type="synonym">Common thornapple</name>
    <dbReference type="NCBI Taxonomy" id="4076"/>
    <lineage>
        <taxon>Eukaryota</taxon>
        <taxon>Viridiplantae</taxon>
        <taxon>Streptophyta</taxon>
        <taxon>Embryophyta</taxon>
        <taxon>Tracheophyta</taxon>
        <taxon>Spermatophyta</taxon>
        <taxon>Magnoliopsida</taxon>
        <taxon>eudicotyledons</taxon>
        <taxon>Gunneridae</taxon>
        <taxon>Pentapetalae</taxon>
        <taxon>asterids</taxon>
        <taxon>lamiids</taxon>
        <taxon>Solanales</taxon>
        <taxon>Solanaceae</taxon>
        <taxon>Solanoideae</taxon>
        <taxon>Datureae</taxon>
        <taxon>Datura</taxon>
    </lineage>
</organism>